<evidence type="ECO:0008006" key="4">
    <source>
        <dbReference type="Google" id="ProtNLM"/>
    </source>
</evidence>
<feature type="region of interest" description="Disordered" evidence="1">
    <location>
        <begin position="15"/>
        <end position="35"/>
    </location>
</feature>
<evidence type="ECO:0000313" key="2">
    <source>
        <dbReference type="EMBL" id="AOP45797.1"/>
    </source>
</evidence>
<keyword evidence="3" id="KW-1185">Reference proteome</keyword>
<feature type="compositionally biased region" description="Low complexity" evidence="1">
    <location>
        <begin position="20"/>
        <end position="35"/>
    </location>
</feature>
<gene>
    <name evidence="2" type="ORF">SL103_05670</name>
</gene>
<dbReference type="OrthoDB" id="4229583at2"/>
<evidence type="ECO:0000313" key="3">
    <source>
        <dbReference type="Proteomes" id="UP000094094"/>
    </source>
</evidence>
<organism evidence="2 3">
    <name type="scientific">Streptomyces lydicus</name>
    <dbReference type="NCBI Taxonomy" id="47763"/>
    <lineage>
        <taxon>Bacteria</taxon>
        <taxon>Bacillati</taxon>
        <taxon>Actinomycetota</taxon>
        <taxon>Actinomycetes</taxon>
        <taxon>Kitasatosporales</taxon>
        <taxon>Streptomycetaceae</taxon>
        <taxon>Streptomyces</taxon>
    </lineage>
</organism>
<proteinExistence type="predicted"/>
<evidence type="ECO:0000256" key="1">
    <source>
        <dbReference type="SAM" id="MobiDB-lite"/>
    </source>
</evidence>
<protein>
    <recommendedName>
        <fullName evidence="4">PknH-like extracellular domain-containing protein</fullName>
    </recommendedName>
</protein>
<sequence>MVIVVVIAFGFGGGGGEGGSSSVSTAPSAPATVPSVGSSAAAHDLATHVTLTPADWGSTYVRDSPYEGDDMTTSIPDQNCKLVAESLTDALANEWRDSKNPDNTAFAASSLTVYEGADFAKRSISRQRDALRRCPSQSEADGKRQWDNVHEVSLPALKGFDAVVAEEGHLGTDANGRSTDTYYVSLTGSKGQYVLHSDISRGPGTQQQNRDDATNALSLMLSRLASRGIQ</sequence>
<dbReference type="KEGG" id="slc:SL103_05670"/>
<dbReference type="AlphaFoldDB" id="A0A1D7VGF4"/>
<dbReference type="EMBL" id="CP017157">
    <property type="protein sequence ID" value="AOP45797.1"/>
    <property type="molecule type" value="Genomic_DNA"/>
</dbReference>
<dbReference type="Proteomes" id="UP000094094">
    <property type="component" value="Chromosome"/>
</dbReference>
<name>A0A1D7VGF4_9ACTN</name>
<reference evidence="2 3" key="1">
    <citation type="submission" date="2016-09" db="EMBL/GenBank/DDBJ databases">
        <title>Complete genome sequencing of Streptomyces lydicus 103 and metabolic pathways analysis of antibiotic biosynthesis.</title>
        <authorList>
            <person name="Jia N."/>
            <person name="Ding M.-Z."/>
            <person name="Gao F."/>
            <person name="Yuan Y.-J."/>
        </authorList>
    </citation>
    <scope>NUCLEOTIDE SEQUENCE [LARGE SCALE GENOMIC DNA]</scope>
    <source>
        <strain evidence="2 3">103</strain>
    </source>
</reference>
<accession>A0A1D7VGF4</accession>